<feature type="compositionally biased region" description="Polar residues" evidence="1">
    <location>
        <begin position="35"/>
        <end position="47"/>
    </location>
</feature>
<keyword evidence="3" id="KW-1185">Reference proteome</keyword>
<dbReference type="Proteomes" id="UP001187471">
    <property type="component" value="Unassembled WGS sequence"/>
</dbReference>
<feature type="region of interest" description="Disordered" evidence="1">
    <location>
        <begin position="26"/>
        <end position="47"/>
    </location>
</feature>
<name>A0AA88UC85_9ASTE</name>
<reference evidence="2" key="1">
    <citation type="submission" date="2022-12" db="EMBL/GenBank/DDBJ databases">
        <title>Draft genome assemblies for two species of Escallonia (Escalloniales).</title>
        <authorList>
            <person name="Chanderbali A."/>
            <person name="Dervinis C."/>
            <person name="Anghel I."/>
            <person name="Soltis D."/>
            <person name="Soltis P."/>
            <person name="Zapata F."/>
        </authorList>
    </citation>
    <scope>NUCLEOTIDE SEQUENCE</scope>
    <source>
        <strain evidence="2">UCBG92.1500</strain>
        <tissue evidence="2">Leaf</tissue>
    </source>
</reference>
<accession>A0AA88UC85</accession>
<organism evidence="2 3">
    <name type="scientific">Escallonia rubra</name>
    <dbReference type="NCBI Taxonomy" id="112253"/>
    <lineage>
        <taxon>Eukaryota</taxon>
        <taxon>Viridiplantae</taxon>
        <taxon>Streptophyta</taxon>
        <taxon>Embryophyta</taxon>
        <taxon>Tracheophyta</taxon>
        <taxon>Spermatophyta</taxon>
        <taxon>Magnoliopsida</taxon>
        <taxon>eudicotyledons</taxon>
        <taxon>Gunneridae</taxon>
        <taxon>Pentapetalae</taxon>
        <taxon>asterids</taxon>
        <taxon>campanulids</taxon>
        <taxon>Escalloniales</taxon>
        <taxon>Escalloniaceae</taxon>
        <taxon>Escallonia</taxon>
    </lineage>
</organism>
<dbReference type="EMBL" id="JAVXUO010001805">
    <property type="protein sequence ID" value="KAK2978975.1"/>
    <property type="molecule type" value="Genomic_DNA"/>
</dbReference>
<sequence length="295" mass="32342">MGNPLRVRPFHGPPRHNGAAILYKKNCGEPRGSRANENSPRAGSSSTFQEVRTRFSPLLRSDPNLIPDWHTSFFFSRENRDIAVACDLENAIVVLERGVSVGNPNDEISKHSNVKKSNLHTKLFSIHSQVKVLSIFVILSHVFQLTVPCKATTSSIGNIGTSIPGTVAALQALLFALLQAQICIQYGVSSIRNPQARNVNESLPVTLPTRVHPLLLFHTIGVPLVRFACKSRQARAHHLDVIGVAQGRSTTACILVAPVLWRLPKLHPFLVVGSILQPNRSLHSPSLAQHKSCEN</sequence>
<dbReference type="AlphaFoldDB" id="A0AA88UC85"/>
<proteinExistence type="predicted"/>
<comment type="caution">
    <text evidence="2">The sequence shown here is derived from an EMBL/GenBank/DDBJ whole genome shotgun (WGS) entry which is preliminary data.</text>
</comment>
<evidence type="ECO:0000313" key="2">
    <source>
        <dbReference type="EMBL" id="KAK2978975.1"/>
    </source>
</evidence>
<protein>
    <submittedName>
        <fullName evidence="2">Uncharacterized protein</fullName>
    </submittedName>
</protein>
<evidence type="ECO:0000256" key="1">
    <source>
        <dbReference type="SAM" id="MobiDB-lite"/>
    </source>
</evidence>
<evidence type="ECO:0000313" key="3">
    <source>
        <dbReference type="Proteomes" id="UP001187471"/>
    </source>
</evidence>
<gene>
    <name evidence="2" type="ORF">RJ640_017539</name>
</gene>